<evidence type="ECO:0000256" key="3">
    <source>
        <dbReference type="ARBA" id="ARBA00022679"/>
    </source>
</evidence>
<evidence type="ECO:0000313" key="7">
    <source>
        <dbReference type="Proteomes" id="UP001156905"/>
    </source>
</evidence>
<accession>A0ABQ6BB98</accession>
<dbReference type="InterPro" id="IPR002941">
    <property type="entry name" value="DNA_methylase_N4/N6"/>
</dbReference>
<sequence length="414" mass="45736">MYECVDDLTEEMQAALVAASRDASPVRGLTHGYYKYPARFSAVFASAAIKAFTQPGDLVLDPHVGGGTTLVEALACGREAVGVDISSLAEFITNVKCTVYSEGELETLEAWSKKIGAVVDIHKPSTALTDYEQLGYYKHLDHPSRWRLRKAIEQSIAAAIKLGTPRLEAFGRCVVLRSAQWALDGRSKRATIDGFRRTLEETADDMVNGARNLRRSVRNHGRQQPVTILRRSAIGIHDEPSLNDMRAPHLVVTSPPYPGVHVLYHRWQVDGRKEAPLPFMIANKLDGAGLSYYTMGDRKYPGLKTYFDNITGSMSSVAALADHDTVVVQMVAFSAPDWQLPRYLEAMEAAGLAEMRLPVLKGDRDGRLWRSVPGRRWYSAQRGTTPGSQEVVLFHRKVRQPSAASAAVSDRAAR</sequence>
<keyword evidence="3" id="KW-0808">Transferase</keyword>
<keyword evidence="2" id="KW-0489">Methyltransferase</keyword>
<dbReference type="EMBL" id="BSOW01000025">
    <property type="protein sequence ID" value="GLR89453.1"/>
    <property type="molecule type" value="Genomic_DNA"/>
</dbReference>
<dbReference type="SUPFAM" id="SSF53335">
    <property type="entry name" value="S-adenosyl-L-methionine-dependent methyltransferases"/>
    <property type="match status" value="1"/>
</dbReference>
<evidence type="ECO:0000256" key="4">
    <source>
        <dbReference type="ARBA" id="ARBA00047942"/>
    </source>
</evidence>
<evidence type="ECO:0000256" key="1">
    <source>
        <dbReference type="ARBA" id="ARBA00011900"/>
    </source>
</evidence>
<dbReference type="EC" id="2.1.1.72" evidence="1"/>
<keyword evidence="7" id="KW-1185">Reference proteome</keyword>
<proteinExistence type="predicted"/>
<comment type="caution">
    <text evidence="6">The sequence shown here is derived from an EMBL/GenBank/DDBJ whole genome shotgun (WGS) entry which is preliminary data.</text>
</comment>
<dbReference type="Gene3D" id="3.40.50.150">
    <property type="entry name" value="Vaccinia Virus protein VP39"/>
    <property type="match status" value="1"/>
</dbReference>
<evidence type="ECO:0000259" key="5">
    <source>
        <dbReference type="Pfam" id="PF01555"/>
    </source>
</evidence>
<organism evidence="6 7">
    <name type="scientific">Bradyrhizobium iriomotense</name>
    <dbReference type="NCBI Taxonomy" id="441950"/>
    <lineage>
        <taxon>Bacteria</taxon>
        <taxon>Pseudomonadati</taxon>
        <taxon>Pseudomonadota</taxon>
        <taxon>Alphaproteobacteria</taxon>
        <taxon>Hyphomicrobiales</taxon>
        <taxon>Nitrobacteraceae</taxon>
        <taxon>Bradyrhizobium</taxon>
    </lineage>
</organism>
<feature type="domain" description="DNA methylase N-4/N-6" evidence="5">
    <location>
        <begin position="34"/>
        <end position="87"/>
    </location>
</feature>
<dbReference type="Pfam" id="PF01555">
    <property type="entry name" value="N6_N4_Mtase"/>
    <property type="match status" value="1"/>
</dbReference>
<dbReference type="InterPro" id="IPR029063">
    <property type="entry name" value="SAM-dependent_MTases_sf"/>
</dbReference>
<dbReference type="Proteomes" id="UP001156905">
    <property type="component" value="Unassembled WGS sequence"/>
</dbReference>
<reference evidence="7" key="1">
    <citation type="journal article" date="2019" name="Int. J. Syst. Evol. Microbiol.">
        <title>The Global Catalogue of Microorganisms (GCM) 10K type strain sequencing project: providing services to taxonomists for standard genome sequencing and annotation.</title>
        <authorList>
            <consortium name="The Broad Institute Genomics Platform"/>
            <consortium name="The Broad Institute Genome Sequencing Center for Infectious Disease"/>
            <person name="Wu L."/>
            <person name="Ma J."/>
        </authorList>
    </citation>
    <scope>NUCLEOTIDE SEQUENCE [LARGE SCALE GENOMIC DNA]</scope>
    <source>
        <strain evidence="7">NBRC 102520</strain>
    </source>
</reference>
<comment type="catalytic activity">
    <reaction evidence="4">
        <text>a 2'-deoxyadenosine in DNA + S-adenosyl-L-methionine = an N(6)-methyl-2'-deoxyadenosine in DNA + S-adenosyl-L-homocysteine + H(+)</text>
        <dbReference type="Rhea" id="RHEA:15197"/>
        <dbReference type="Rhea" id="RHEA-COMP:12418"/>
        <dbReference type="Rhea" id="RHEA-COMP:12419"/>
        <dbReference type="ChEBI" id="CHEBI:15378"/>
        <dbReference type="ChEBI" id="CHEBI:57856"/>
        <dbReference type="ChEBI" id="CHEBI:59789"/>
        <dbReference type="ChEBI" id="CHEBI:90615"/>
        <dbReference type="ChEBI" id="CHEBI:90616"/>
        <dbReference type="EC" id="2.1.1.72"/>
    </reaction>
</comment>
<gene>
    <name evidence="6" type="ORF">GCM10007857_61660</name>
</gene>
<evidence type="ECO:0000256" key="2">
    <source>
        <dbReference type="ARBA" id="ARBA00022603"/>
    </source>
</evidence>
<protein>
    <recommendedName>
        <fullName evidence="1">site-specific DNA-methyltransferase (adenine-specific)</fullName>
        <ecNumber evidence="1">2.1.1.72</ecNumber>
    </recommendedName>
</protein>
<evidence type="ECO:0000313" key="6">
    <source>
        <dbReference type="EMBL" id="GLR89453.1"/>
    </source>
</evidence>
<name>A0ABQ6BB98_9BRAD</name>